<proteinExistence type="predicted"/>
<accession>A0A7T2QGT2</accession>
<evidence type="ECO:0000313" key="2">
    <source>
        <dbReference type="Proteomes" id="UP000594791"/>
    </source>
</evidence>
<keyword evidence="2" id="KW-1185">Reference proteome</keyword>
<dbReference type="Proteomes" id="UP000594791">
    <property type="component" value="Chromosome"/>
</dbReference>
<evidence type="ECO:0000313" key="1">
    <source>
        <dbReference type="EMBL" id="QPR78450.1"/>
    </source>
</evidence>
<reference evidence="1 2" key="1">
    <citation type="submission" date="2020-12" db="EMBL/GenBank/DDBJ databases">
        <title>FDA dAtabase for Regulatory Grade micrObial Sequences (FDA-ARGOS): Supporting development and validation of Infectious Disease Dx tests.</title>
        <authorList>
            <person name="Nelson B."/>
            <person name="Plummer A."/>
            <person name="Tallon L."/>
            <person name="Sadzewicz L."/>
            <person name="Zhao X."/>
            <person name="Boylan J."/>
            <person name="Ott S."/>
            <person name="Bowen H."/>
            <person name="Vavikolanu K."/>
            <person name="Mehta A."/>
            <person name="Aluvathingal J."/>
            <person name="Nadendla S."/>
            <person name="Myers T."/>
            <person name="Yan Y."/>
            <person name="Sichtig H."/>
        </authorList>
    </citation>
    <scope>NUCLEOTIDE SEQUENCE [LARGE SCALE GENOMIC DNA]</scope>
    <source>
        <strain evidence="1 2">FDAARGOS_920</strain>
    </source>
</reference>
<dbReference type="EMBL" id="CP065739">
    <property type="protein sequence ID" value="QPR78450.1"/>
    <property type="molecule type" value="Genomic_DNA"/>
</dbReference>
<gene>
    <name evidence="1" type="ORF">I6G77_04390</name>
</gene>
<name>A0A7T2QGT2_9BACI</name>
<organism evidence="1 2">
    <name type="scientific">Bacillus tropicus</name>
    <dbReference type="NCBI Taxonomy" id="2026188"/>
    <lineage>
        <taxon>Bacteria</taxon>
        <taxon>Bacillati</taxon>
        <taxon>Bacillota</taxon>
        <taxon>Bacilli</taxon>
        <taxon>Bacillales</taxon>
        <taxon>Bacillaceae</taxon>
        <taxon>Bacillus</taxon>
        <taxon>Bacillus cereus group</taxon>
    </lineage>
</organism>
<dbReference type="RefSeq" id="WP_052495883.1">
    <property type="nucleotide sequence ID" value="NZ_CP065739.1"/>
</dbReference>
<sequence length="101" mass="12116">MKFLLVKCIEDVVITGRNSNGTPDHCFIKGEEYDMCFDEKKGDCFTANEVEVMHFIGHENNYYFDKHFEVIKELKDEDFANDELRLQRLKRMAREKHNYED</sequence>
<evidence type="ECO:0008006" key="3">
    <source>
        <dbReference type="Google" id="ProtNLM"/>
    </source>
</evidence>
<protein>
    <recommendedName>
        <fullName evidence="3">DUF4176 domain-containing protein</fullName>
    </recommendedName>
</protein>